<keyword evidence="3" id="KW-1185">Reference proteome</keyword>
<feature type="region of interest" description="Disordered" evidence="1">
    <location>
        <begin position="1"/>
        <end position="115"/>
    </location>
</feature>
<dbReference type="Proteomes" id="UP001445076">
    <property type="component" value="Unassembled WGS sequence"/>
</dbReference>
<comment type="caution">
    <text evidence="2">The sequence shown here is derived from an EMBL/GenBank/DDBJ whole genome shotgun (WGS) entry which is preliminary data.</text>
</comment>
<sequence>NVSGSCQWDELMGPDNSPPPEYSSFLPSGHSTNMGTAPNAPYPSLPIGGQPARPQFPPDVNSGAGNLKDGNQPKPAPRSKFGEGDADFALPDLPSVPDLPGTATFSNPTETKDDIDFDDLTKRFEDLKKKK</sequence>
<name>A0AAW0WM17_CHEQU</name>
<organism evidence="2 3">
    <name type="scientific">Cherax quadricarinatus</name>
    <name type="common">Australian red claw crayfish</name>
    <dbReference type="NCBI Taxonomy" id="27406"/>
    <lineage>
        <taxon>Eukaryota</taxon>
        <taxon>Metazoa</taxon>
        <taxon>Ecdysozoa</taxon>
        <taxon>Arthropoda</taxon>
        <taxon>Crustacea</taxon>
        <taxon>Multicrustacea</taxon>
        <taxon>Malacostraca</taxon>
        <taxon>Eumalacostraca</taxon>
        <taxon>Eucarida</taxon>
        <taxon>Decapoda</taxon>
        <taxon>Pleocyemata</taxon>
        <taxon>Astacidea</taxon>
        <taxon>Parastacoidea</taxon>
        <taxon>Parastacidae</taxon>
        <taxon>Cherax</taxon>
    </lineage>
</organism>
<gene>
    <name evidence="2" type="ORF">OTU49_007327</name>
</gene>
<feature type="compositionally biased region" description="Polar residues" evidence="1">
    <location>
        <begin position="25"/>
        <end position="36"/>
    </location>
</feature>
<feature type="non-terminal residue" evidence="2">
    <location>
        <position position="1"/>
    </location>
</feature>
<reference evidence="2 3" key="1">
    <citation type="journal article" date="2024" name="BMC Genomics">
        <title>Genome assembly of redclaw crayfish (Cherax quadricarinatus) provides insights into its immune adaptation and hypoxia tolerance.</title>
        <authorList>
            <person name="Liu Z."/>
            <person name="Zheng J."/>
            <person name="Li H."/>
            <person name="Fang K."/>
            <person name="Wang S."/>
            <person name="He J."/>
            <person name="Zhou D."/>
            <person name="Weng S."/>
            <person name="Chi M."/>
            <person name="Gu Z."/>
            <person name="He J."/>
            <person name="Li F."/>
            <person name="Wang M."/>
        </authorList>
    </citation>
    <scope>NUCLEOTIDE SEQUENCE [LARGE SCALE GENOMIC DNA]</scope>
    <source>
        <strain evidence="2">ZL_2023a</strain>
    </source>
</reference>
<dbReference type="AlphaFoldDB" id="A0AAW0WM17"/>
<evidence type="ECO:0008006" key="4">
    <source>
        <dbReference type="Google" id="ProtNLM"/>
    </source>
</evidence>
<proteinExistence type="predicted"/>
<evidence type="ECO:0000313" key="3">
    <source>
        <dbReference type="Proteomes" id="UP001445076"/>
    </source>
</evidence>
<evidence type="ECO:0000313" key="2">
    <source>
        <dbReference type="EMBL" id="KAK8731915.1"/>
    </source>
</evidence>
<evidence type="ECO:0000256" key="1">
    <source>
        <dbReference type="SAM" id="MobiDB-lite"/>
    </source>
</evidence>
<protein>
    <recommendedName>
        <fullName evidence="4">IST1 homolog</fullName>
    </recommendedName>
</protein>
<accession>A0AAW0WM17</accession>
<dbReference type="EMBL" id="JARKIK010000059">
    <property type="protein sequence ID" value="KAK8731915.1"/>
    <property type="molecule type" value="Genomic_DNA"/>
</dbReference>